<dbReference type="Proteomes" id="UP000033710">
    <property type="component" value="Unassembled WGS sequence"/>
</dbReference>
<gene>
    <name evidence="2" type="ORF">SPSK_05352</name>
</gene>
<reference evidence="2 3" key="2">
    <citation type="journal article" date="2015" name="Eukaryot. Cell">
        <title>Asexual propagation of a virulent clone complex in a human and feline outbreak of sporotrichosis.</title>
        <authorList>
            <person name="Teixeira Mde M."/>
            <person name="Rodrigues A.M."/>
            <person name="Tsui C.K."/>
            <person name="de Almeida L.G."/>
            <person name="Van Diepeningen A.D."/>
            <person name="van den Ende B.G."/>
            <person name="Fernandes G.F."/>
            <person name="Kano R."/>
            <person name="Hamelin R.C."/>
            <person name="Lopes-Bezerra L.M."/>
            <person name="Vasconcelos A.T."/>
            <person name="de Hoog S."/>
            <person name="de Camargo Z.P."/>
            <person name="Felipe M.S."/>
        </authorList>
    </citation>
    <scope>NUCLEOTIDE SEQUENCE [LARGE SCALE GENOMIC DNA]</scope>
    <source>
        <strain evidence="2 3">1099-18</strain>
    </source>
</reference>
<protein>
    <submittedName>
        <fullName evidence="2">Uncharacterized protein</fullName>
    </submittedName>
</protein>
<comment type="caution">
    <text evidence="2">The sequence shown here is derived from an EMBL/GenBank/DDBJ whole genome shotgun (WGS) entry which is preliminary data.</text>
</comment>
<dbReference type="GeneID" id="27667378"/>
<sequence length="329" mass="35574">MNRIRAATKPTGTELSTPAELFAKAVRQGTHTLTPIECHLLGHGFRVEESAFEDDDFSDEEQERANKKAKTMASSLFNQFGIPGNREAYVAAGKEEVASTLRSSGSPSRPSGKHQGRRRQRDSLPRSLPRSRRTSLPERRNLPDCPPSSLLVPVLPSSGVSSVPVPPSHNLDSVCLASLLFNHSNGPALVLACPVVMVSLARLVVLACLATSVGPGPAKAAGILDEVTKALLYIHGERRTKRMGRNDFDERFNNIVASIHGLADRFAAALPPTPLHPLFRGPLRDQIPLLPPSRVFGPNPFGLRLSHDGSQVNSAGPYTTRDELPRSST</sequence>
<dbReference type="OrthoDB" id="10595412at2759"/>
<feature type="compositionally biased region" description="Polar residues" evidence="1">
    <location>
        <begin position="308"/>
        <end position="317"/>
    </location>
</feature>
<feature type="region of interest" description="Disordered" evidence="1">
    <location>
        <begin position="306"/>
        <end position="329"/>
    </location>
</feature>
<feature type="region of interest" description="Disordered" evidence="1">
    <location>
        <begin position="99"/>
        <end position="148"/>
    </location>
</feature>
<dbReference type="KEGG" id="ssck:SPSK_05352"/>
<name>A0A0F2LRY2_SPOSC</name>
<accession>A0A0F2LRY2</accession>
<dbReference type="AlphaFoldDB" id="A0A0F2LRY2"/>
<reference evidence="2 3" key="1">
    <citation type="journal article" date="2014" name="BMC Genomics">
        <title>Comparative genomics of the major fungal agents of human and animal Sporotrichosis: Sporothrix schenckii and Sporothrix brasiliensis.</title>
        <authorList>
            <person name="Teixeira M.M."/>
            <person name="de Almeida L.G."/>
            <person name="Kubitschek-Barreira P."/>
            <person name="Alves F.L."/>
            <person name="Kioshima E.S."/>
            <person name="Abadio A.K."/>
            <person name="Fernandes L."/>
            <person name="Derengowski L.S."/>
            <person name="Ferreira K.S."/>
            <person name="Souza R.C."/>
            <person name="Ruiz J.C."/>
            <person name="de Andrade N.C."/>
            <person name="Paes H.C."/>
            <person name="Nicola A.M."/>
            <person name="Albuquerque P."/>
            <person name="Gerber A.L."/>
            <person name="Martins V.P."/>
            <person name="Peconick L.D."/>
            <person name="Neto A.V."/>
            <person name="Chaucanez C.B."/>
            <person name="Silva P.A."/>
            <person name="Cunha O.L."/>
            <person name="de Oliveira F.F."/>
            <person name="dos Santos T.C."/>
            <person name="Barros A.L."/>
            <person name="Soares M.A."/>
            <person name="de Oliveira L.M."/>
            <person name="Marini M.M."/>
            <person name="Villalobos-Duno H."/>
            <person name="Cunha M.M."/>
            <person name="de Hoog S."/>
            <person name="da Silveira J.F."/>
            <person name="Henrissat B."/>
            <person name="Nino-Vega G.A."/>
            <person name="Cisalpino P.S."/>
            <person name="Mora-Montes H.M."/>
            <person name="Almeida S.R."/>
            <person name="Stajich J.E."/>
            <person name="Lopes-Bezerra L.M."/>
            <person name="Vasconcelos A.T."/>
            <person name="Felipe M.S."/>
        </authorList>
    </citation>
    <scope>NUCLEOTIDE SEQUENCE [LARGE SCALE GENOMIC DNA]</scope>
    <source>
        <strain evidence="2 3">1099-18</strain>
    </source>
</reference>
<dbReference type="VEuPathDB" id="FungiDB:SPSK_05352"/>
<proteinExistence type="predicted"/>
<evidence type="ECO:0000313" key="2">
    <source>
        <dbReference type="EMBL" id="KJR80267.1"/>
    </source>
</evidence>
<dbReference type="RefSeq" id="XP_016582943.1">
    <property type="nucleotide sequence ID" value="XM_016732101.1"/>
</dbReference>
<dbReference type="EMBL" id="AXCR01000012">
    <property type="protein sequence ID" value="KJR80267.1"/>
    <property type="molecule type" value="Genomic_DNA"/>
</dbReference>
<evidence type="ECO:0000256" key="1">
    <source>
        <dbReference type="SAM" id="MobiDB-lite"/>
    </source>
</evidence>
<evidence type="ECO:0000313" key="3">
    <source>
        <dbReference type="Proteomes" id="UP000033710"/>
    </source>
</evidence>
<feature type="compositionally biased region" description="Basic and acidic residues" evidence="1">
    <location>
        <begin position="320"/>
        <end position="329"/>
    </location>
</feature>
<organism evidence="2 3">
    <name type="scientific">Sporothrix schenckii 1099-18</name>
    <dbReference type="NCBI Taxonomy" id="1397361"/>
    <lineage>
        <taxon>Eukaryota</taxon>
        <taxon>Fungi</taxon>
        <taxon>Dikarya</taxon>
        <taxon>Ascomycota</taxon>
        <taxon>Pezizomycotina</taxon>
        <taxon>Sordariomycetes</taxon>
        <taxon>Sordariomycetidae</taxon>
        <taxon>Ophiostomatales</taxon>
        <taxon>Ophiostomataceae</taxon>
        <taxon>Sporothrix</taxon>
    </lineage>
</organism>
<feature type="compositionally biased region" description="Basic residues" evidence="1">
    <location>
        <begin position="111"/>
        <end position="120"/>
    </location>
</feature>